<feature type="non-terminal residue" evidence="2">
    <location>
        <position position="200"/>
    </location>
</feature>
<name>A0AAN5DBP2_9BILA</name>
<feature type="compositionally biased region" description="Polar residues" evidence="1">
    <location>
        <begin position="191"/>
        <end position="200"/>
    </location>
</feature>
<organism evidence="2 3">
    <name type="scientific">Pristionchus mayeri</name>
    <dbReference type="NCBI Taxonomy" id="1317129"/>
    <lineage>
        <taxon>Eukaryota</taxon>
        <taxon>Metazoa</taxon>
        <taxon>Ecdysozoa</taxon>
        <taxon>Nematoda</taxon>
        <taxon>Chromadorea</taxon>
        <taxon>Rhabditida</taxon>
        <taxon>Rhabditina</taxon>
        <taxon>Diplogasteromorpha</taxon>
        <taxon>Diplogasteroidea</taxon>
        <taxon>Neodiplogasteridae</taxon>
        <taxon>Pristionchus</taxon>
    </lineage>
</organism>
<keyword evidence="3" id="KW-1185">Reference proteome</keyword>
<dbReference type="Proteomes" id="UP001328107">
    <property type="component" value="Unassembled WGS sequence"/>
</dbReference>
<evidence type="ECO:0000256" key="1">
    <source>
        <dbReference type="SAM" id="MobiDB-lite"/>
    </source>
</evidence>
<feature type="region of interest" description="Disordered" evidence="1">
    <location>
        <begin position="53"/>
        <end position="200"/>
    </location>
</feature>
<feature type="compositionally biased region" description="Polar residues" evidence="1">
    <location>
        <begin position="72"/>
        <end position="85"/>
    </location>
</feature>
<accession>A0AAN5DBP2</accession>
<feature type="compositionally biased region" description="Basic and acidic residues" evidence="1">
    <location>
        <begin position="53"/>
        <end position="71"/>
    </location>
</feature>
<protein>
    <submittedName>
        <fullName evidence="2">Uncharacterized protein</fullName>
    </submittedName>
</protein>
<feature type="compositionally biased region" description="Basic and acidic residues" evidence="1">
    <location>
        <begin position="181"/>
        <end position="190"/>
    </location>
</feature>
<sequence>MCDSHWRKVRHVCVKSCGSMVCEEANGMKACSRVLDVDITECYDSLPKLVGLRRPDSHEQPEFEQSLKETTKTQIESTSQYLNDSVKTRHTSRRREEKPRSSFISTTTSPPLTTAKVTIRPQRRTSTTSPEKKRRSESVVLASRGAALKPRFVSKPTKIQREQSLPGIVNTSNANSSIPVRIKEKGRSVERSQSIKARNS</sequence>
<comment type="caution">
    <text evidence="2">The sequence shown here is derived from an EMBL/GenBank/DDBJ whole genome shotgun (WGS) entry which is preliminary data.</text>
</comment>
<proteinExistence type="predicted"/>
<reference evidence="3" key="1">
    <citation type="submission" date="2022-10" db="EMBL/GenBank/DDBJ databases">
        <title>Genome assembly of Pristionchus species.</title>
        <authorList>
            <person name="Yoshida K."/>
            <person name="Sommer R.J."/>
        </authorList>
    </citation>
    <scope>NUCLEOTIDE SEQUENCE [LARGE SCALE GENOMIC DNA]</scope>
    <source>
        <strain evidence="3">RS5460</strain>
    </source>
</reference>
<feature type="compositionally biased region" description="Polar residues" evidence="1">
    <location>
        <begin position="102"/>
        <end position="116"/>
    </location>
</feature>
<dbReference type="AlphaFoldDB" id="A0AAN5DBP2"/>
<gene>
    <name evidence="2" type="ORF">PMAYCL1PPCAC_30696</name>
</gene>
<feature type="compositionally biased region" description="Polar residues" evidence="1">
    <location>
        <begin position="169"/>
        <end position="178"/>
    </location>
</feature>
<evidence type="ECO:0000313" key="3">
    <source>
        <dbReference type="Proteomes" id="UP001328107"/>
    </source>
</evidence>
<dbReference type="EMBL" id="BTRK01000006">
    <property type="protein sequence ID" value="GMR60501.1"/>
    <property type="molecule type" value="Genomic_DNA"/>
</dbReference>
<evidence type="ECO:0000313" key="2">
    <source>
        <dbReference type="EMBL" id="GMR60501.1"/>
    </source>
</evidence>